<evidence type="ECO:0000313" key="10">
    <source>
        <dbReference type="EMBL" id="BDA78003.1"/>
    </source>
</evidence>
<keyword evidence="5" id="KW-0418">Kinase</keyword>
<dbReference type="EC" id="2.7.13.3" evidence="2"/>
<organism evidence="10 11">
    <name type="scientific">Leptospira kobayashii</name>
    <dbReference type="NCBI Taxonomy" id="1917830"/>
    <lineage>
        <taxon>Bacteria</taxon>
        <taxon>Pseudomonadati</taxon>
        <taxon>Spirochaetota</taxon>
        <taxon>Spirochaetia</taxon>
        <taxon>Leptospirales</taxon>
        <taxon>Leptospiraceae</taxon>
        <taxon>Leptospira</taxon>
    </lineage>
</organism>
<evidence type="ECO:0000259" key="9">
    <source>
        <dbReference type="PROSITE" id="PS50109"/>
    </source>
</evidence>
<proteinExistence type="predicted"/>
<evidence type="ECO:0000256" key="5">
    <source>
        <dbReference type="ARBA" id="ARBA00022777"/>
    </source>
</evidence>
<feature type="transmembrane region" description="Helical" evidence="8">
    <location>
        <begin position="104"/>
        <end position="122"/>
    </location>
</feature>
<evidence type="ECO:0000256" key="7">
    <source>
        <dbReference type="ARBA" id="ARBA00023012"/>
    </source>
</evidence>
<dbReference type="SUPFAM" id="SSF55874">
    <property type="entry name" value="ATPase domain of HSP90 chaperone/DNA topoisomerase II/histidine kinase"/>
    <property type="match status" value="1"/>
</dbReference>
<feature type="transmembrane region" description="Helical" evidence="8">
    <location>
        <begin position="48"/>
        <end position="65"/>
    </location>
</feature>
<keyword evidence="7" id="KW-0902">Two-component regulatory system</keyword>
<dbReference type="InterPro" id="IPR003594">
    <property type="entry name" value="HATPase_dom"/>
</dbReference>
<feature type="transmembrane region" description="Helical" evidence="8">
    <location>
        <begin position="128"/>
        <end position="147"/>
    </location>
</feature>
<dbReference type="Gene3D" id="3.30.565.10">
    <property type="entry name" value="Histidine kinase-like ATPase, C-terminal domain"/>
    <property type="match status" value="1"/>
</dbReference>
<evidence type="ECO:0000256" key="4">
    <source>
        <dbReference type="ARBA" id="ARBA00022741"/>
    </source>
</evidence>
<dbReference type="Pfam" id="PF02518">
    <property type="entry name" value="HATPase_c"/>
    <property type="match status" value="1"/>
</dbReference>
<protein>
    <recommendedName>
        <fullName evidence="2">histidine kinase</fullName>
        <ecNumber evidence="2">2.7.13.3</ecNumber>
    </recommendedName>
</protein>
<feature type="transmembrane region" description="Helical" evidence="8">
    <location>
        <begin position="196"/>
        <end position="217"/>
    </location>
</feature>
<evidence type="ECO:0000256" key="2">
    <source>
        <dbReference type="ARBA" id="ARBA00012438"/>
    </source>
</evidence>
<dbReference type="InterPro" id="IPR036890">
    <property type="entry name" value="HATPase_C_sf"/>
</dbReference>
<dbReference type="InterPro" id="IPR050351">
    <property type="entry name" value="BphY/WalK/GraS-like"/>
</dbReference>
<feature type="transmembrane region" description="Helical" evidence="8">
    <location>
        <begin position="71"/>
        <end position="92"/>
    </location>
</feature>
<evidence type="ECO:0000256" key="3">
    <source>
        <dbReference type="ARBA" id="ARBA00022679"/>
    </source>
</evidence>
<dbReference type="InterPro" id="IPR036097">
    <property type="entry name" value="HisK_dim/P_sf"/>
</dbReference>
<sequence>MLSQVTFMNFYLDIRTLYFCYATICGLAFLLLWSMLETKKRYEGVSTWLFGILFLTLGSLLAGLKDIIPDYISYIGGNTFILVSFTFTTNGIQKLKESKLPTWPTYLILTLGIITFVTVTNTNAKTKLISFSSFGMIASIWQAFVCLHPSGKNYTITKTIGIGMGVLSITFILRLFNYYSINESETDYLHMGSSQGIYLLITMAVIFLLIVTFILLVNKRLETELIDANAMKNTLFSVIGHDLRGSIGGLKTSLEILSEESKSDMLPSMADEASRSFLLLESLLAWAKNQKNQLHLQYSENNLEDLVSESIRHHEKQALHKHLSIKKELKDEFVFCDRQTVTTILRNLISNAIKFSPEGKEIRIRTSHEKDFGVVSISNCGTGLSETIMQNIIKGKSVISQAGTIGELGTGFGLSLCREFANLNKGSLRIEVSESTGNTISILLPLKQESHSGS</sequence>
<dbReference type="Proteomes" id="UP000245263">
    <property type="component" value="Chromosome 1"/>
</dbReference>
<dbReference type="PANTHER" id="PTHR42878:SF7">
    <property type="entry name" value="SENSOR HISTIDINE KINASE GLRK"/>
    <property type="match status" value="1"/>
</dbReference>
<dbReference type="SUPFAM" id="SSF47384">
    <property type="entry name" value="Homodimeric domain of signal transducing histidine kinase"/>
    <property type="match status" value="1"/>
</dbReference>
<evidence type="ECO:0000256" key="8">
    <source>
        <dbReference type="SAM" id="Phobius"/>
    </source>
</evidence>
<keyword evidence="8" id="KW-0472">Membrane</keyword>
<dbReference type="CDD" id="cd00075">
    <property type="entry name" value="HATPase"/>
    <property type="match status" value="1"/>
</dbReference>
<feature type="domain" description="Histidine kinase" evidence="9">
    <location>
        <begin position="238"/>
        <end position="448"/>
    </location>
</feature>
<keyword evidence="11" id="KW-1185">Reference proteome</keyword>
<accession>A0ABN6KEJ0</accession>
<keyword evidence="8" id="KW-1133">Transmembrane helix</keyword>
<name>A0ABN6KEJ0_9LEPT</name>
<gene>
    <name evidence="10" type="ORF">LPTSP3_g09330</name>
</gene>
<keyword evidence="8" id="KW-0812">Transmembrane</keyword>
<comment type="catalytic activity">
    <reaction evidence="1">
        <text>ATP + protein L-histidine = ADP + protein N-phospho-L-histidine.</text>
        <dbReference type="EC" id="2.7.13.3"/>
    </reaction>
</comment>
<feature type="transmembrane region" description="Helical" evidence="8">
    <location>
        <begin position="16"/>
        <end position="36"/>
    </location>
</feature>
<keyword evidence="4" id="KW-0547">Nucleotide-binding</keyword>
<evidence type="ECO:0000313" key="11">
    <source>
        <dbReference type="Proteomes" id="UP000245263"/>
    </source>
</evidence>
<feature type="transmembrane region" description="Helical" evidence="8">
    <location>
        <begin position="159"/>
        <end position="176"/>
    </location>
</feature>
<evidence type="ECO:0000256" key="1">
    <source>
        <dbReference type="ARBA" id="ARBA00000085"/>
    </source>
</evidence>
<dbReference type="EMBL" id="AP025028">
    <property type="protein sequence ID" value="BDA78003.1"/>
    <property type="molecule type" value="Genomic_DNA"/>
</dbReference>
<dbReference type="SMART" id="SM00387">
    <property type="entry name" value="HATPase_c"/>
    <property type="match status" value="1"/>
</dbReference>
<keyword evidence="3" id="KW-0808">Transferase</keyword>
<dbReference type="PROSITE" id="PS50109">
    <property type="entry name" value="HIS_KIN"/>
    <property type="match status" value="1"/>
</dbReference>
<reference evidence="10 11" key="1">
    <citation type="submission" date="2021-08" db="EMBL/GenBank/DDBJ databases">
        <title>Complete genome sequence of Leptospira kobayashii strain E30.</title>
        <authorList>
            <person name="Nakao R."/>
            <person name="Nakamura S."/>
            <person name="Masuzawa T."/>
            <person name="Koizumi N."/>
        </authorList>
    </citation>
    <scope>NUCLEOTIDE SEQUENCE [LARGE SCALE GENOMIC DNA]</scope>
    <source>
        <strain evidence="10 11">E30</strain>
    </source>
</reference>
<dbReference type="PANTHER" id="PTHR42878">
    <property type="entry name" value="TWO-COMPONENT HISTIDINE KINASE"/>
    <property type="match status" value="1"/>
</dbReference>
<dbReference type="RefSeq" id="WP_109018622.1">
    <property type="nucleotide sequence ID" value="NZ_AP025028.1"/>
</dbReference>
<keyword evidence="6" id="KW-0067">ATP-binding</keyword>
<dbReference type="InterPro" id="IPR005467">
    <property type="entry name" value="His_kinase_dom"/>
</dbReference>
<evidence type="ECO:0000256" key="6">
    <source>
        <dbReference type="ARBA" id="ARBA00022840"/>
    </source>
</evidence>